<evidence type="ECO:0000313" key="2">
    <source>
        <dbReference type="EMBL" id="MBA4607825.1"/>
    </source>
</evidence>
<protein>
    <submittedName>
        <fullName evidence="2">Uncharacterized protein</fullName>
    </submittedName>
</protein>
<comment type="caution">
    <text evidence="2">The sequence shown here is derived from an EMBL/GenBank/DDBJ whole genome shotgun (WGS) entry which is preliminary data.</text>
</comment>
<dbReference type="RefSeq" id="WP_181754204.1">
    <property type="nucleotide sequence ID" value="NZ_JACEOG010000001.1"/>
</dbReference>
<evidence type="ECO:0000313" key="3">
    <source>
        <dbReference type="Proteomes" id="UP000550354"/>
    </source>
</evidence>
<keyword evidence="3" id="KW-1185">Reference proteome</keyword>
<proteinExistence type="predicted"/>
<organism evidence="2 3">
    <name type="scientific">Aeromicrobium phoceense</name>
    <dbReference type="NCBI Taxonomy" id="2754045"/>
    <lineage>
        <taxon>Bacteria</taxon>
        <taxon>Bacillati</taxon>
        <taxon>Actinomycetota</taxon>
        <taxon>Actinomycetes</taxon>
        <taxon>Propionibacteriales</taxon>
        <taxon>Nocardioidaceae</taxon>
        <taxon>Aeromicrobium</taxon>
    </lineage>
</organism>
<dbReference type="EMBL" id="JACEOG010000001">
    <property type="protein sequence ID" value="MBA4607825.1"/>
    <property type="molecule type" value="Genomic_DNA"/>
</dbReference>
<evidence type="ECO:0000256" key="1">
    <source>
        <dbReference type="SAM" id="Phobius"/>
    </source>
</evidence>
<dbReference type="Proteomes" id="UP000550354">
    <property type="component" value="Unassembled WGS sequence"/>
</dbReference>
<accession>A0A838XBA3</accession>
<feature type="transmembrane region" description="Helical" evidence="1">
    <location>
        <begin position="6"/>
        <end position="28"/>
    </location>
</feature>
<dbReference type="AlphaFoldDB" id="A0A838XBA3"/>
<keyword evidence="1" id="KW-1133">Transmembrane helix</keyword>
<gene>
    <name evidence="2" type="ORF">H1W00_04980</name>
</gene>
<keyword evidence="1" id="KW-0812">Transmembrane</keyword>
<sequence length="58" mass="6534">MTGPQLWTVLVIMAAATITQFVIIGWYLPRVLHQDFAGVRASLEALSDELNREHARPE</sequence>
<name>A0A838XBA3_9ACTN</name>
<reference evidence="2 3" key="1">
    <citation type="submission" date="2020-07" db="EMBL/GenBank/DDBJ databases">
        <title>Draft genome and description of Aeromicrobium phoceense strain Marseille-Q0843 isolated from healthy skin swab.</title>
        <authorList>
            <person name="Boxberger M."/>
            <person name="La Scola B."/>
        </authorList>
    </citation>
    <scope>NUCLEOTIDE SEQUENCE [LARGE SCALE GENOMIC DNA]</scope>
    <source>
        <strain evidence="2 3">Marseille-Q0843</strain>
    </source>
</reference>
<keyword evidence="1" id="KW-0472">Membrane</keyword>